<dbReference type="InterPro" id="IPR017452">
    <property type="entry name" value="GPCR_Rhodpsn_7TM"/>
</dbReference>
<feature type="transmembrane region" description="Helical" evidence="5">
    <location>
        <begin position="251"/>
        <end position="274"/>
    </location>
</feature>
<keyword evidence="7" id="KW-0675">Receptor</keyword>
<dbReference type="AGR" id="WB:WBGene00005917"/>
<dbReference type="HOGENOM" id="CLU_059630_0_0_1"/>
<dbReference type="eggNOG" id="ENOG502TH6M">
    <property type="taxonomic scope" value="Eukaryota"/>
</dbReference>
<dbReference type="GO" id="GO:0016020">
    <property type="term" value="C:membrane"/>
    <property type="evidence" value="ECO:0007669"/>
    <property type="project" value="UniProtKB-SubCell"/>
</dbReference>
<dbReference type="Proteomes" id="UP000001940">
    <property type="component" value="Chromosome V"/>
</dbReference>
<evidence type="ECO:0000256" key="2">
    <source>
        <dbReference type="ARBA" id="ARBA00022692"/>
    </source>
</evidence>
<keyword evidence="3 5" id="KW-1133">Transmembrane helix</keyword>
<evidence type="ECO:0000259" key="6">
    <source>
        <dbReference type="PROSITE" id="PS50262"/>
    </source>
</evidence>
<protein>
    <submittedName>
        <fullName evidence="7">G-protein coupled receptors family 1 profile domain-containing protein</fullName>
    </submittedName>
</protein>
<dbReference type="Gene3D" id="1.20.1070.10">
    <property type="entry name" value="Rhodopsin 7-helix transmembrane proteins"/>
    <property type="match status" value="1"/>
</dbReference>
<dbReference type="PANTHER" id="PTHR23017">
    <property type="entry name" value="SERPENTINE RECEPTOR, CLASS X"/>
    <property type="match status" value="1"/>
</dbReference>
<dbReference type="InParanoid" id="Q9N5G7"/>
<reference evidence="7 8" key="1">
    <citation type="journal article" date="1998" name="Science">
        <title>Genome sequence of the nematode C. elegans: a platform for investigating biology.</title>
        <authorList>
            <consortium name="The C. elegans sequencing consortium"/>
            <person name="Sulson J.E."/>
            <person name="Waterston R."/>
        </authorList>
    </citation>
    <scope>NUCLEOTIDE SEQUENCE [LARGE SCALE GENOMIC DNA]</scope>
    <source>
        <strain evidence="7 8">Bristol N2</strain>
    </source>
</reference>
<dbReference type="SMR" id="Q9N5G7"/>
<gene>
    <name evidence="7 9" type="primary">srx-26</name>
    <name evidence="7" type="ORF">CELE_R05D8.4</name>
    <name evidence="9" type="ORF">R05D8.4</name>
</gene>
<evidence type="ECO:0000256" key="5">
    <source>
        <dbReference type="SAM" id="Phobius"/>
    </source>
</evidence>
<dbReference type="Bgee" id="WBGene00005917">
    <property type="expression patterns" value="Expressed in adult organism"/>
</dbReference>
<dbReference type="UCSC" id="R05D8.4">
    <property type="organism name" value="c. elegans"/>
</dbReference>
<dbReference type="RefSeq" id="NP_503747.2">
    <property type="nucleotide sequence ID" value="NM_071346.2"/>
</dbReference>
<proteinExistence type="predicted"/>
<feature type="transmembrane region" description="Helical" evidence="5">
    <location>
        <begin position="41"/>
        <end position="62"/>
    </location>
</feature>
<dbReference type="WormBase" id="R05D8.4">
    <property type="protein sequence ID" value="CE51089"/>
    <property type="gene ID" value="WBGene00005917"/>
    <property type="gene designation" value="srx-26"/>
</dbReference>
<keyword evidence="8" id="KW-1185">Reference proteome</keyword>
<feature type="domain" description="G-protein coupled receptors family 1 profile" evidence="6">
    <location>
        <begin position="21"/>
        <end position="133"/>
    </location>
</feature>
<evidence type="ECO:0000313" key="9">
    <source>
        <dbReference type="WormBase" id="R05D8.4"/>
    </source>
</evidence>
<organism evidence="7 8">
    <name type="scientific">Caenorhabditis elegans</name>
    <dbReference type="NCBI Taxonomy" id="6239"/>
    <lineage>
        <taxon>Eukaryota</taxon>
        <taxon>Metazoa</taxon>
        <taxon>Ecdysozoa</taxon>
        <taxon>Nematoda</taxon>
        <taxon>Chromadorea</taxon>
        <taxon>Rhabditida</taxon>
        <taxon>Rhabditina</taxon>
        <taxon>Rhabditomorpha</taxon>
        <taxon>Rhabditoidea</taxon>
        <taxon>Rhabditidae</taxon>
        <taxon>Peloderinae</taxon>
        <taxon>Caenorhabditis</taxon>
    </lineage>
</organism>
<feature type="transmembrane region" description="Helical" evidence="5">
    <location>
        <begin position="122"/>
        <end position="142"/>
    </location>
</feature>
<sequence length="301" mass="34435">MAREDLVAFMTFTISLFGIIINFLVLFSIGKTESMKNSFGIITKNLAVCNIGMCGLCLFFLFPMQLAPSSFLVDNSHFIGVVGEFIYEISNLSHFLISLNRFCAVYLPYYYAPIFCVSKTKLYLTFVWLVSIIGCTAIYEVANCHLEYDSNLWNFQFIEISKFCEEITWYSDFLINAIITIITLNLDLLAAYKGRKLSRALLCAAGLEVSEAQRKREWNFVKQTCFQGLCNCLAVLSYYIFAPFIHDDWIIFKFFLTSLWIFMHTVDGVIIFASNSELRSVFMKKPTTISAIKVSQASRVL</sequence>
<evidence type="ECO:0000256" key="3">
    <source>
        <dbReference type="ARBA" id="ARBA00022989"/>
    </source>
</evidence>
<evidence type="ECO:0000313" key="8">
    <source>
        <dbReference type="Proteomes" id="UP000001940"/>
    </source>
</evidence>
<dbReference type="PANTHER" id="PTHR23017:SF5">
    <property type="entry name" value="7TM GPCR SERPENTINE RECEPTOR CLASS X (SRX) DOMAIN-CONTAINING PROTEIN-RELATED"/>
    <property type="match status" value="1"/>
</dbReference>
<dbReference type="CDD" id="cd00637">
    <property type="entry name" value="7tm_classA_rhodopsin-like"/>
    <property type="match status" value="1"/>
</dbReference>
<dbReference type="Pfam" id="PF10328">
    <property type="entry name" value="7TM_GPCR_Srx"/>
    <property type="match status" value="1"/>
</dbReference>
<feature type="transmembrane region" description="Helical" evidence="5">
    <location>
        <begin position="6"/>
        <end position="29"/>
    </location>
</feature>
<feature type="transmembrane region" description="Helical" evidence="5">
    <location>
        <begin position="173"/>
        <end position="192"/>
    </location>
</feature>
<dbReference type="OrthoDB" id="5855464at2759"/>
<keyword evidence="4 5" id="KW-0472">Membrane</keyword>
<keyword evidence="2 5" id="KW-0812">Transmembrane</keyword>
<dbReference type="InterPro" id="IPR019430">
    <property type="entry name" value="7TM_GPCR_serpentine_rcpt_Srx"/>
</dbReference>
<evidence type="ECO:0000313" key="7">
    <source>
        <dbReference type="EMBL" id="CCD65479.2"/>
    </source>
</evidence>
<name>Q9N5G7_CAEEL</name>
<comment type="subcellular location">
    <subcellularLocation>
        <location evidence="1">Membrane</location>
    </subcellularLocation>
</comment>
<evidence type="ECO:0000256" key="4">
    <source>
        <dbReference type="ARBA" id="ARBA00023136"/>
    </source>
</evidence>
<feature type="transmembrane region" description="Helical" evidence="5">
    <location>
        <begin position="224"/>
        <end position="245"/>
    </location>
</feature>
<dbReference type="PROSITE" id="PS50262">
    <property type="entry name" value="G_PROTEIN_RECEP_F1_2"/>
    <property type="match status" value="1"/>
</dbReference>
<accession>Q9N5G7</accession>
<dbReference type="CTD" id="187605"/>
<dbReference type="EMBL" id="BX284605">
    <property type="protein sequence ID" value="CCD65479.2"/>
    <property type="molecule type" value="Genomic_DNA"/>
</dbReference>
<evidence type="ECO:0000256" key="1">
    <source>
        <dbReference type="ARBA" id="ARBA00004370"/>
    </source>
</evidence>
<dbReference type="GeneID" id="187605"/>
<dbReference type="AlphaFoldDB" id="Q9N5G7"/>
<dbReference type="KEGG" id="cel:CELE_R05D8.4"/>
<dbReference type="SUPFAM" id="SSF81321">
    <property type="entry name" value="Family A G protein-coupled receptor-like"/>
    <property type="match status" value="1"/>
</dbReference>
<dbReference type="PaxDb" id="6239-R05D8.4"/>